<organism evidence="1 2">
    <name type="scientific">Boeremia exigua</name>
    <dbReference type="NCBI Taxonomy" id="749465"/>
    <lineage>
        <taxon>Eukaryota</taxon>
        <taxon>Fungi</taxon>
        <taxon>Dikarya</taxon>
        <taxon>Ascomycota</taxon>
        <taxon>Pezizomycotina</taxon>
        <taxon>Dothideomycetes</taxon>
        <taxon>Pleosporomycetidae</taxon>
        <taxon>Pleosporales</taxon>
        <taxon>Pleosporineae</taxon>
        <taxon>Didymellaceae</taxon>
        <taxon>Boeremia</taxon>
    </lineage>
</organism>
<evidence type="ECO:0000313" key="1">
    <source>
        <dbReference type="EMBL" id="KAJ8117174.1"/>
    </source>
</evidence>
<accession>A0ACC2IQ20</accession>
<sequence>MKHMSWAVGPSLGLYATLASAAESSATSAKACCKALELAGLAHVLYPDNDLYHNRTLSYWSVSAQLSPTCIIQPTSTEEVSKAVRTIVKDARCGQDHFAIRSGGHTTWAGSNNIDGGVTIDLGLMNTTTLNDQTNVASIQPGSRWNQVYATLDPTGLTVAGGRAGSVGVAGFLTGGGNSFYTAQQGFACDTVTNFEIVIASGGVINANATNNPDLFQALKGGSGTNFGIVTRFDMQAFEAGHLWGGTMVYPKSVGQQHVEAYHAWTNNVNNYPEGSSIIFWSYLPDMGDIMILAAYEDTAGNIAPSGFDQVMAIPGALASTMRTASHKELTDELEQPAGYRDLWYTLTFKNDIRIYEKIIELHEKFVEDWKAETSEPDFITQCMFQSIATSFSKHSVAKGGNVLGLEKETGNVVMLLLNIAVKSPELEARAKNRLHACGEAMRKYAASLDGLVAWTYLNYADGSQDPLGSYGSENIAKIRSTAAKYDPDQFFQLRVPGGFKISRHDQQHTHVCNKLIVGNLASRRTPFNIQASEETGSHVDWSPERKYWERL</sequence>
<keyword evidence="2" id="KW-1185">Reference proteome</keyword>
<name>A0ACC2IQ20_9PLEO</name>
<dbReference type="EMBL" id="JAPHNI010000063">
    <property type="protein sequence ID" value="KAJ8117174.1"/>
    <property type="molecule type" value="Genomic_DNA"/>
</dbReference>
<proteinExistence type="predicted"/>
<protein>
    <submittedName>
        <fullName evidence="1">Uncharacterized protein</fullName>
    </submittedName>
</protein>
<gene>
    <name evidence="1" type="ORF">OPT61_g1558</name>
</gene>
<dbReference type="Proteomes" id="UP001153331">
    <property type="component" value="Unassembled WGS sequence"/>
</dbReference>
<evidence type="ECO:0000313" key="2">
    <source>
        <dbReference type="Proteomes" id="UP001153331"/>
    </source>
</evidence>
<reference evidence="1" key="1">
    <citation type="submission" date="2022-11" db="EMBL/GenBank/DDBJ databases">
        <title>Genome Sequence of Boeremia exigua.</title>
        <authorList>
            <person name="Buettner E."/>
        </authorList>
    </citation>
    <scope>NUCLEOTIDE SEQUENCE</scope>
    <source>
        <strain evidence="1">CU02</strain>
    </source>
</reference>
<comment type="caution">
    <text evidence="1">The sequence shown here is derived from an EMBL/GenBank/DDBJ whole genome shotgun (WGS) entry which is preliminary data.</text>
</comment>